<dbReference type="GO" id="GO:0045930">
    <property type="term" value="P:negative regulation of mitotic cell cycle"/>
    <property type="evidence" value="ECO:0007669"/>
    <property type="project" value="InterPro"/>
</dbReference>
<dbReference type="Ensembl" id="ENSACLT00000068544.1">
    <property type="protein sequence ID" value="ENSACLP00000072398.1"/>
    <property type="gene ID" value="ENSACLG00000009232.2"/>
</dbReference>
<dbReference type="GeneTree" id="ENSGT00940000158084"/>
<organism evidence="8 9">
    <name type="scientific">Astatotilapia calliptera</name>
    <name type="common">Eastern happy</name>
    <name type="synonym">Chromis callipterus</name>
    <dbReference type="NCBI Taxonomy" id="8154"/>
    <lineage>
        <taxon>Eukaryota</taxon>
        <taxon>Metazoa</taxon>
        <taxon>Chordata</taxon>
        <taxon>Craniata</taxon>
        <taxon>Vertebrata</taxon>
        <taxon>Euteleostomi</taxon>
        <taxon>Actinopterygii</taxon>
        <taxon>Neopterygii</taxon>
        <taxon>Teleostei</taxon>
        <taxon>Neoteleostei</taxon>
        <taxon>Acanthomorphata</taxon>
        <taxon>Ovalentaria</taxon>
        <taxon>Cichlomorphae</taxon>
        <taxon>Cichliformes</taxon>
        <taxon>Cichlidae</taxon>
        <taxon>African cichlids</taxon>
        <taxon>Pseudocrenilabrinae</taxon>
        <taxon>Haplochromini</taxon>
        <taxon>Astatotilapia</taxon>
    </lineage>
</organism>
<feature type="compositionally biased region" description="Basic residues" evidence="5">
    <location>
        <begin position="242"/>
        <end position="253"/>
    </location>
</feature>
<feature type="chain" id="PRO_5044242508" description="BMP/retinoic acid-inducible neural-specific protein 1" evidence="6">
    <location>
        <begin position="23"/>
        <end position="289"/>
    </location>
</feature>
<evidence type="ECO:0000256" key="5">
    <source>
        <dbReference type="SAM" id="MobiDB-lite"/>
    </source>
</evidence>
<dbReference type="SMART" id="SM00457">
    <property type="entry name" value="MACPF"/>
    <property type="match status" value="1"/>
</dbReference>
<feature type="region of interest" description="Disordered" evidence="5">
    <location>
        <begin position="237"/>
        <end position="274"/>
    </location>
</feature>
<sequence>MNWRFIEVICFLFIWDHITVQSSRQDPLATEQHVTKQYDWLISDRGPFHHSRSYLSFVERFRQGFTTRYKIYREFARWKVRNTAIERRDLIRNPVPLMPEFQRSVRLLGRRPTTQQFIDTIIKKYGTHILISATLGGEEALTMYLAKNKLDRKLANATQNVEALHQLASSYFIDRDGTMRKLHEIQISTNAIKVTETRTGPLGCSSYDNLDSVSSILLQSPESKLHLQEVVTHHCVGSPSPKKFKSKRKRQRYWHLDKTPASSSSSQASSPEHWTDNLPEALFTRRLIF</sequence>
<feature type="signal peptide" evidence="6">
    <location>
        <begin position="1"/>
        <end position="22"/>
    </location>
</feature>
<gene>
    <name evidence="8" type="primary">BRINP1</name>
</gene>
<reference evidence="8" key="4">
    <citation type="submission" date="2025-09" db="UniProtKB">
        <authorList>
            <consortium name="Ensembl"/>
        </authorList>
    </citation>
    <scope>IDENTIFICATION</scope>
</reference>
<dbReference type="Proteomes" id="UP000265100">
    <property type="component" value="Chromosome 7"/>
</dbReference>
<evidence type="ECO:0000313" key="8">
    <source>
        <dbReference type="Ensembl" id="ENSACLP00000072398.1"/>
    </source>
</evidence>
<name>A0AAX7UQS4_ASTCA</name>
<dbReference type="PANTHER" id="PTHR15564:SF7">
    <property type="entry name" value="BMP_RETINOIC ACID-INDUCIBLE NEURAL-SPECIFIC PROTEIN 1"/>
    <property type="match status" value="1"/>
</dbReference>
<reference evidence="8 9" key="1">
    <citation type="submission" date="2018-05" db="EMBL/GenBank/DDBJ databases">
        <authorList>
            <person name="Datahose"/>
        </authorList>
    </citation>
    <scope>NUCLEOTIDE SEQUENCE</scope>
</reference>
<dbReference type="GO" id="GO:0071300">
    <property type="term" value="P:cellular response to retinoic acid"/>
    <property type="evidence" value="ECO:0007669"/>
    <property type="project" value="TreeGrafter"/>
</dbReference>
<dbReference type="GO" id="GO:0005737">
    <property type="term" value="C:cytoplasm"/>
    <property type="evidence" value="ECO:0007669"/>
    <property type="project" value="UniProtKB-SubCell"/>
</dbReference>
<keyword evidence="9" id="KW-1185">Reference proteome</keyword>
<comment type="subcellular location">
    <subcellularLocation>
        <location evidence="1">Cytoplasm</location>
    </subcellularLocation>
</comment>
<reference evidence="9" key="2">
    <citation type="submission" date="2023-03" db="EMBL/GenBank/DDBJ databases">
        <authorList>
            <consortium name="Wellcome Sanger Institute Data Sharing"/>
        </authorList>
    </citation>
    <scope>NUCLEOTIDE SEQUENCE [LARGE SCALE GENOMIC DNA]</scope>
</reference>
<dbReference type="GO" id="GO:0043025">
    <property type="term" value="C:neuronal cell body"/>
    <property type="evidence" value="ECO:0007669"/>
    <property type="project" value="TreeGrafter"/>
</dbReference>
<dbReference type="GO" id="GO:0030425">
    <property type="term" value="C:dendrite"/>
    <property type="evidence" value="ECO:0007669"/>
    <property type="project" value="TreeGrafter"/>
</dbReference>
<evidence type="ECO:0000256" key="4">
    <source>
        <dbReference type="ARBA" id="ARBA00041019"/>
    </source>
</evidence>
<dbReference type="Pfam" id="PF01823">
    <property type="entry name" value="MACPF"/>
    <property type="match status" value="1"/>
</dbReference>
<reference evidence="8" key="3">
    <citation type="submission" date="2025-08" db="UniProtKB">
        <authorList>
            <consortium name="Ensembl"/>
        </authorList>
    </citation>
    <scope>IDENTIFICATION</scope>
</reference>
<evidence type="ECO:0000256" key="1">
    <source>
        <dbReference type="ARBA" id="ARBA00004496"/>
    </source>
</evidence>
<dbReference type="GO" id="GO:0007399">
    <property type="term" value="P:nervous system development"/>
    <property type="evidence" value="ECO:0007669"/>
    <property type="project" value="UniProtKB-KW"/>
</dbReference>
<evidence type="ECO:0000313" key="9">
    <source>
        <dbReference type="Proteomes" id="UP000265100"/>
    </source>
</evidence>
<keyword evidence="3" id="KW-0524">Neurogenesis</keyword>
<feature type="domain" description="MACPF" evidence="7">
    <location>
        <begin position="72"/>
        <end position="255"/>
    </location>
</feature>
<evidence type="ECO:0000256" key="6">
    <source>
        <dbReference type="SAM" id="SignalP"/>
    </source>
</evidence>
<dbReference type="InterPro" id="IPR033237">
    <property type="entry name" value="BRINP"/>
</dbReference>
<evidence type="ECO:0000256" key="2">
    <source>
        <dbReference type="ARBA" id="ARBA00022490"/>
    </source>
</evidence>
<evidence type="ECO:0000259" key="7">
    <source>
        <dbReference type="SMART" id="SM00457"/>
    </source>
</evidence>
<dbReference type="PANTHER" id="PTHR15564">
    <property type="entry name" value="MACPF DOMAIN-CONTAINING PROTEIN"/>
    <property type="match status" value="1"/>
</dbReference>
<proteinExistence type="predicted"/>
<dbReference type="InterPro" id="IPR020864">
    <property type="entry name" value="MACPF"/>
</dbReference>
<feature type="compositionally biased region" description="Low complexity" evidence="5">
    <location>
        <begin position="261"/>
        <end position="270"/>
    </location>
</feature>
<dbReference type="AlphaFoldDB" id="A0AAX7UQS4"/>
<evidence type="ECO:0000256" key="3">
    <source>
        <dbReference type="ARBA" id="ARBA00022902"/>
    </source>
</evidence>
<accession>A0AAX7UQS4</accession>
<keyword evidence="6" id="KW-0732">Signal</keyword>
<protein>
    <recommendedName>
        <fullName evidence="4">BMP/retinoic acid-inducible neural-specific protein 1</fullName>
    </recommendedName>
</protein>
<keyword evidence="2" id="KW-0963">Cytoplasm</keyword>
<dbReference type="GO" id="GO:0045666">
    <property type="term" value="P:positive regulation of neuron differentiation"/>
    <property type="evidence" value="ECO:0007669"/>
    <property type="project" value="InterPro"/>
</dbReference>